<dbReference type="Proteomes" id="UP001159364">
    <property type="component" value="Linkage Group LG03"/>
</dbReference>
<dbReference type="PANTHER" id="PTHR47684">
    <property type="entry name" value="PROTEIN TONSOKU"/>
    <property type="match status" value="1"/>
</dbReference>
<organism evidence="1 2">
    <name type="scientific">Erythroxylum novogranatense</name>
    <dbReference type="NCBI Taxonomy" id="1862640"/>
    <lineage>
        <taxon>Eukaryota</taxon>
        <taxon>Viridiplantae</taxon>
        <taxon>Streptophyta</taxon>
        <taxon>Embryophyta</taxon>
        <taxon>Tracheophyta</taxon>
        <taxon>Spermatophyta</taxon>
        <taxon>Magnoliopsida</taxon>
        <taxon>eudicotyledons</taxon>
        <taxon>Gunneridae</taxon>
        <taxon>Pentapetalae</taxon>
        <taxon>rosids</taxon>
        <taxon>fabids</taxon>
        <taxon>Malpighiales</taxon>
        <taxon>Erythroxylaceae</taxon>
        <taxon>Erythroxylum</taxon>
    </lineage>
</organism>
<dbReference type="GO" id="GO:0009933">
    <property type="term" value="P:meristem structural organization"/>
    <property type="evidence" value="ECO:0007669"/>
    <property type="project" value="InterPro"/>
</dbReference>
<reference evidence="1 2" key="1">
    <citation type="submission" date="2021-09" db="EMBL/GenBank/DDBJ databases">
        <title>Genomic insights and catalytic innovation underlie evolution of tropane alkaloids biosynthesis.</title>
        <authorList>
            <person name="Wang Y.-J."/>
            <person name="Tian T."/>
            <person name="Huang J.-P."/>
            <person name="Huang S.-X."/>
        </authorList>
    </citation>
    <scope>NUCLEOTIDE SEQUENCE [LARGE SCALE GENOMIC DNA]</scope>
    <source>
        <strain evidence="1">KIB-2018</strain>
        <tissue evidence="1">Leaf</tissue>
    </source>
</reference>
<dbReference type="GO" id="GO:0072423">
    <property type="term" value="P:response to DNA damage checkpoint signaling"/>
    <property type="evidence" value="ECO:0007669"/>
    <property type="project" value="InterPro"/>
</dbReference>
<dbReference type="InterPro" id="IPR011990">
    <property type="entry name" value="TPR-like_helical_dom_sf"/>
</dbReference>
<dbReference type="AlphaFoldDB" id="A0AAV8TSE7"/>
<evidence type="ECO:0000313" key="1">
    <source>
        <dbReference type="EMBL" id="KAJ8769118.1"/>
    </source>
</evidence>
<name>A0AAV8TSE7_9ROSI</name>
<dbReference type="InterPro" id="IPR044227">
    <property type="entry name" value="TONSOKU"/>
</dbReference>
<sequence>MTKDTAQLSAAKVSYKNVWLEGNRQEEAWWANVIEDILKNRGEYMEALRWLQIDYEYIDVHNNIGMLELDLDNLEEVKTMLTKGLEICDEEEIGEDDDCRSRLHHNLGSVYMELRVWKEAWEHIEKDIIIC</sequence>
<dbReference type="GO" id="GO:0005634">
    <property type="term" value="C:nucleus"/>
    <property type="evidence" value="ECO:0007669"/>
    <property type="project" value="InterPro"/>
</dbReference>
<comment type="caution">
    <text evidence="1">The sequence shown here is derived from an EMBL/GenBank/DDBJ whole genome shotgun (WGS) entry which is preliminary data.</text>
</comment>
<protein>
    <submittedName>
        <fullName evidence="1">Uncharacterized protein</fullName>
    </submittedName>
</protein>
<dbReference type="Gene3D" id="1.25.40.10">
    <property type="entry name" value="Tetratricopeptide repeat domain"/>
    <property type="match status" value="1"/>
</dbReference>
<dbReference type="GO" id="GO:0040029">
    <property type="term" value="P:epigenetic regulation of gene expression"/>
    <property type="evidence" value="ECO:0007669"/>
    <property type="project" value="InterPro"/>
</dbReference>
<dbReference type="SUPFAM" id="SSF48452">
    <property type="entry name" value="TPR-like"/>
    <property type="match status" value="1"/>
</dbReference>
<dbReference type="PANTHER" id="PTHR47684:SF1">
    <property type="entry name" value="PROTEIN TONSOKU"/>
    <property type="match status" value="1"/>
</dbReference>
<accession>A0AAV8TSE7</accession>
<dbReference type="EMBL" id="JAIWQS010000003">
    <property type="protein sequence ID" value="KAJ8769118.1"/>
    <property type="molecule type" value="Genomic_DNA"/>
</dbReference>
<evidence type="ECO:0000313" key="2">
    <source>
        <dbReference type="Proteomes" id="UP001159364"/>
    </source>
</evidence>
<keyword evidence="2" id="KW-1185">Reference proteome</keyword>
<gene>
    <name evidence="1" type="ORF">K2173_000893</name>
</gene>
<proteinExistence type="predicted"/>